<dbReference type="InterPro" id="IPR050703">
    <property type="entry name" value="Flavin_MAO"/>
</dbReference>
<evidence type="ECO:0000313" key="6">
    <source>
        <dbReference type="EMBL" id="WUQ87197.1"/>
    </source>
</evidence>
<dbReference type="PANTHER" id="PTHR43563:SF1">
    <property type="entry name" value="AMINE OXIDASE [FLAVIN-CONTAINING] B"/>
    <property type="match status" value="1"/>
</dbReference>
<dbReference type="InterPro" id="IPR001613">
    <property type="entry name" value="Flavin_amine_oxidase"/>
</dbReference>
<gene>
    <name evidence="6" type="ORF">OHA16_32100</name>
</gene>
<comment type="cofactor">
    <cofactor evidence="1">
        <name>FAD</name>
        <dbReference type="ChEBI" id="CHEBI:57692"/>
    </cofactor>
</comment>
<dbReference type="Proteomes" id="UP001432222">
    <property type="component" value="Chromosome"/>
</dbReference>
<evidence type="ECO:0000256" key="2">
    <source>
        <dbReference type="ARBA" id="ARBA00005995"/>
    </source>
</evidence>
<feature type="domain" description="Amine oxidase" evidence="5">
    <location>
        <begin position="37"/>
        <end position="478"/>
    </location>
</feature>
<dbReference type="SUPFAM" id="SSF51905">
    <property type="entry name" value="FAD/NAD(P)-binding domain"/>
    <property type="match status" value="1"/>
</dbReference>
<protein>
    <submittedName>
        <fullName evidence="6">FAD-dependent oxidoreductase</fullName>
    </submittedName>
</protein>
<proteinExistence type="inferred from homology"/>
<feature type="region of interest" description="Disordered" evidence="4">
    <location>
        <begin position="1"/>
        <end position="23"/>
    </location>
</feature>
<evidence type="ECO:0000256" key="3">
    <source>
        <dbReference type="ARBA" id="ARBA00023002"/>
    </source>
</evidence>
<evidence type="ECO:0000313" key="7">
    <source>
        <dbReference type="Proteomes" id="UP001432222"/>
    </source>
</evidence>
<evidence type="ECO:0000256" key="1">
    <source>
        <dbReference type="ARBA" id="ARBA00001974"/>
    </source>
</evidence>
<dbReference type="PANTHER" id="PTHR43563">
    <property type="entry name" value="AMINE OXIDASE"/>
    <property type="match status" value="1"/>
</dbReference>
<name>A0ABZ1UB64_9ACTN</name>
<accession>A0ABZ1UB64</accession>
<dbReference type="Gene3D" id="3.50.50.60">
    <property type="entry name" value="FAD/NAD(P)-binding domain"/>
    <property type="match status" value="1"/>
</dbReference>
<dbReference type="Pfam" id="PF01593">
    <property type="entry name" value="Amino_oxidase"/>
    <property type="match status" value="1"/>
</dbReference>
<keyword evidence="7" id="KW-1185">Reference proteome</keyword>
<dbReference type="PRINTS" id="PR00757">
    <property type="entry name" value="AMINEOXDASEF"/>
</dbReference>
<evidence type="ECO:0000259" key="5">
    <source>
        <dbReference type="Pfam" id="PF01593"/>
    </source>
</evidence>
<keyword evidence="3" id="KW-0560">Oxidoreductase</keyword>
<dbReference type="Gene3D" id="3.90.660.10">
    <property type="match status" value="1"/>
</dbReference>
<comment type="similarity">
    <text evidence="2">Belongs to the flavin monoamine oxidase family.</text>
</comment>
<dbReference type="InterPro" id="IPR002937">
    <property type="entry name" value="Amino_oxidase"/>
</dbReference>
<dbReference type="SUPFAM" id="SSF54373">
    <property type="entry name" value="FAD-linked reductases, C-terminal domain"/>
    <property type="match status" value="1"/>
</dbReference>
<sequence length="485" mass="50807">MTGPGTTDTATADTATTDTATPGRARVASAVVIGAGLAGLTAAEGLAARGVEVTVLEARPRVGGRTHGIEVAPGAWIDAGAAYLGAKHTELLVLIKDLGLSTTPTTMLGASRFALDPATGADGELATRDGRFPPLNAVALGELFDRLAELTAQVDPEAPWLTPDAERLDALTAADWAEQQLDHPDARLFFPLFLGEMMAADPADISVLHMAFYLRSGGGLRYLNAFEGGAQEDRVAGGAHLLCERLAARLTDRRPGSVRLGEPVRSVVQDGEGVTVHTEAGAAYRAEVAVVALPPLLAESLDLRPVRPAPRAGERTGRGCAVKVNLVYPSPVWREHGLSGWSVNARGPLLSTVDDSPADAPDGSRVGVLTGFVTGAEAHRYAALGPEEQRAAAVEQAASLFPMLPEPIGFHRTDWVNEPYSKGCYAALFGPGDWSRLGPALTAPHGRVHWAGTETSTEFFGLLEGAIRSGHRVVAEILDAEATEV</sequence>
<evidence type="ECO:0000256" key="4">
    <source>
        <dbReference type="SAM" id="MobiDB-lite"/>
    </source>
</evidence>
<dbReference type="EMBL" id="CP108110">
    <property type="protein sequence ID" value="WUQ87197.1"/>
    <property type="molecule type" value="Genomic_DNA"/>
</dbReference>
<dbReference type="RefSeq" id="WP_328957758.1">
    <property type="nucleotide sequence ID" value="NZ_CP108110.1"/>
</dbReference>
<reference evidence="6" key="1">
    <citation type="submission" date="2022-10" db="EMBL/GenBank/DDBJ databases">
        <title>The complete genomes of actinobacterial strains from the NBC collection.</title>
        <authorList>
            <person name="Joergensen T.S."/>
            <person name="Alvarez Arevalo M."/>
            <person name="Sterndorff E.B."/>
            <person name="Faurdal D."/>
            <person name="Vuksanovic O."/>
            <person name="Mourched A.-S."/>
            <person name="Charusanti P."/>
            <person name="Shaw S."/>
            <person name="Blin K."/>
            <person name="Weber T."/>
        </authorList>
    </citation>
    <scope>NUCLEOTIDE SEQUENCE</scope>
    <source>
        <strain evidence="6">NBC_00222</strain>
    </source>
</reference>
<organism evidence="6 7">
    <name type="scientific">Kitasatospora purpeofusca</name>
    <dbReference type="NCBI Taxonomy" id="67352"/>
    <lineage>
        <taxon>Bacteria</taxon>
        <taxon>Bacillati</taxon>
        <taxon>Actinomycetota</taxon>
        <taxon>Actinomycetes</taxon>
        <taxon>Kitasatosporales</taxon>
        <taxon>Streptomycetaceae</taxon>
        <taxon>Kitasatospora</taxon>
    </lineage>
</organism>
<dbReference type="InterPro" id="IPR036188">
    <property type="entry name" value="FAD/NAD-bd_sf"/>
</dbReference>
<dbReference type="Gene3D" id="1.10.405.10">
    <property type="entry name" value="Guanine Nucleotide Dissociation Inhibitor, domain 1"/>
    <property type="match status" value="1"/>
</dbReference>